<dbReference type="GO" id="GO:0032259">
    <property type="term" value="P:methylation"/>
    <property type="evidence" value="ECO:0007669"/>
    <property type="project" value="UniProtKB-KW"/>
</dbReference>
<dbReference type="Proteomes" id="UP000186074">
    <property type="component" value="Chromosome"/>
</dbReference>
<keyword evidence="2" id="KW-0949">S-adenosyl-L-methionine</keyword>
<accession>A0A1P8KKH1</accession>
<evidence type="ECO:0000313" key="4">
    <source>
        <dbReference type="EMBL" id="APW65049.1"/>
    </source>
</evidence>
<evidence type="ECO:0000256" key="2">
    <source>
        <dbReference type="ARBA" id="ARBA00022691"/>
    </source>
</evidence>
<dbReference type="Gene3D" id="3.40.50.150">
    <property type="entry name" value="Vaccinia Virus protein VP39"/>
    <property type="match status" value="1"/>
</dbReference>
<dbReference type="InterPro" id="IPR007848">
    <property type="entry name" value="Small_mtfrase_dom"/>
</dbReference>
<feature type="domain" description="Methyltransferase small" evidence="3">
    <location>
        <begin position="176"/>
        <end position="300"/>
    </location>
</feature>
<evidence type="ECO:0000256" key="1">
    <source>
        <dbReference type="ARBA" id="ARBA00022603"/>
    </source>
</evidence>
<proteinExistence type="predicted"/>
<dbReference type="GO" id="GO:0008757">
    <property type="term" value="F:S-adenosylmethionine-dependent methyltransferase activity"/>
    <property type="evidence" value="ECO:0007669"/>
    <property type="project" value="UniProtKB-ARBA"/>
</dbReference>
<keyword evidence="1" id="KW-0808">Transferase</keyword>
<sequence length="361" mass="42234">MTQDIQDLKPTRPNIITTNIDNAIGFYRKMDTNQTVKEMIEGRYVIVEEYFSNGLQVLEELKKQLLKKFPNKDFQTQRDYRSAFRLASHRLLLKIVDNKITVKKAPKIGWLDILYPELSDFYISFPEVQGMNSSWQWNKKGIEIKTLDITLHPYYGTYFPTRFDHLKLFDKWLKKYEGSKQKAIEIGVGSGILSFQLIQNGFNDIYASDTNKNAIIGVHEEAKRLGYEDKLTLNHANLFENCDVKADVIVFNPPWIKAKHKLEEGIDKAMYYEDELFNNFFEQALKHLNPDGKIVLIFSNLAQVVDENSSHPIIDELRNHKRFRKDLHLTREVRASSRKTKRTDQRANEKVELWVLAAKKS</sequence>
<dbReference type="InterPro" id="IPR029063">
    <property type="entry name" value="SAM-dependent_MTases_sf"/>
</dbReference>
<keyword evidence="1" id="KW-0489">Methyltransferase</keyword>
<dbReference type="InterPro" id="IPR002052">
    <property type="entry name" value="DNA_methylase_N6_adenine_CS"/>
</dbReference>
<dbReference type="CDD" id="cd02440">
    <property type="entry name" value="AdoMet_MTases"/>
    <property type="match status" value="1"/>
</dbReference>
<organism evidence="4 5">
    <name type="scientific">Poseidonibacter parvus</name>
    <dbReference type="NCBI Taxonomy" id="1850254"/>
    <lineage>
        <taxon>Bacteria</taxon>
        <taxon>Pseudomonadati</taxon>
        <taxon>Campylobacterota</taxon>
        <taxon>Epsilonproteobacteria</taxon>
        <taxon>Campylobacterales</taxon>
        <taxon>Arcobacteraceae</taxon>
        <taxon>Poseidonibacter</taxon>
    </lineage>
</organism>
<dbReference type="PROSITE" id="PS00092">
    <property type="entry name" value="N6_MTASE"/>
    <property type="match status" value="1"/>
</dbReference>
<dbReference type="OrthoDB" id="267914at2"/>
<name>A0A1P8KKH1_9BACT</name>
<protein>
    <recommendedName>
        <fullName evidence="3">Methyltransferase small domain-containing protein</fullName>
    </recommendedName>
</protein>
<dbReference type="GO" id="GO:0008170">
    <property type="term" value="F:N-methyltransferase activity"/>
    <property type="evidence" value="ECO:0007669"/>
    <property type="project" value="UniProtKB-ARBA"/>
</dbReference>
<gene>
    <name evidence="4" type="ORF">LPB137_03955</name>
</gene>
<reference evidence="4 5" key="1">
    <citation type="submission" date="2017-01" db="EMBL/GenBank/DDBJ databases">
        <title>Genome sequencing of Arcobacter sp. LPB0137.</title>
        <authorList>
            <person name="Lee G.-W."/>
            <person name="Yi H."/>
        </authorList>
    </citation>
    <scope>NUCLEOTIDE SEQUENCE [LARGE SCALE GENOMIC DNA]</scope>
    <source>
        <strain evidence="4 5">LPB0137</strain>
    </source>
</reference>
<evidence type="ECO:0000259" key="3">
    <source>
        <dbReference type="Pfam" id="PF05175"/>
    </source>
</evidence>
<dbReference type="Pfam" id="PF05175">
    <property type="entry name" value="MTS"/>
    <property type="match status" value="1"/>
</dbReference>
<dbReference type="GO" id="GO:0003676">
    <property type="term" value="F:nucleic acid binding"/>
    <property type="evidence" value="ECO:0007669"/>
    <property type="project" value="InterPro"/>
</dbReference>
<dbReference type="EMBL" id="CP019070">
    <property type="protein sequence ID" value="APW65049.1"/>
    <property type="molecule type" value="Genomic_DNA"/>
</dbReference>
<dbReference type="STRING" id="1850254.LPB137_03955"/>
<dbReference type="SUPFAM" id="SSF53335">
    <property type="entry name" value="S-adenosyl-L-methionine-dependent methyltransferases"/>
    <property type="match status" value="1"/>
</dbReference>
<keyword evidence="5" id="KW-1185">Reference proteome</keyword>
<dbReference type="RefSeq" id="WP_076084655.1">
    <property type="nucleotide sequence ID" value="NZ_CP019070.1"/>
</dbReference>
<dbReference type="KEGG" id="alp:LPB137_03955"/>
<dbReference type="AlphaFoldDB" id="A0A1P8KKH1"/>
<evidence type="ECO:0000313" key="5">
    <source>
        <dbReference type="Proteomes" id="UP000186074"/>
    </source>
</evidence>